<dbReference type="AlphaFoldDB" id="D6Z1J9"/>
<evidence type="ECO:0000313" key="2">
    <source>
        <dbReference type="EMBL" id="ADH87333.1"/>
    </source>
</evidence>
<dbReference type="GO" id="GO:0035438">
    <property type="term" value="F:cyclic-di-GMP binding"/>
    <property type="evidence" value="ECO:0007669"/>
    <property type="project" value="InterPro"/>
</dbReference>
<accession>D6Z1J9</accession>
<feature type="domain" description="PilZ" evidence="1">
    <location>
        <begin position="14"/>
        <end position="109"/>
    </location>
</feature>
<organism evidence="2 3">
    <name type="scientific">Desulfurivibrio alkaliphilus (strain DSM 19089 / UNIQEM U267 / AHT2)</name>
    <dbReference type="NCBI Taxonomy" id="589865"/>
    <lineage>
        <taxon>Bacteria</taxon>
        <taxon>Pseudomonadati</taxon>
        <taxon>Thermodesulfobacteriota</taxon>
        <taxon>Desulfobulbia</taxon>
        <taxon>Desulfobulbales</taxon>
        <taxon>Desulfobulbaceae</taxon>
        <taxon>Desulfurivibrio</taxon>
    </lineage>
</organism>
<dbReference type="InParanoid" id="D6Z1J9"/>
<protein>
    <submittedName>
        <fullName evidence="2">Type IV pilus assembly PilZ</fullName>
    </submittedName>
</protein>
<evidence type="ECO:0000259" key="1">
    <source>
        <dbReference type="Pfam" id="PF07238"/>
    </source>
</evidence>
<keyword evidence="3" id="KW-1185">Reference proteome</keyword>
<dbReference type="RefSeq" id="WP_013164838.1">
    <property type="nucleotide sequence ID" value="NC_014216.1"/>
</dbReference>
<dbReference type="Gene3D" id="2.40.10.220">
    <property type="entry name" value="predicted glycosyltransferase like domains"/>
    <property type="match status" value="1"/>
</dbReference>
<dbReference type="OrthoDB" id="3078669at2"/>
<dbReference type="Pfam" id="PF07238">
    <property type="entry name" value="PilZ"/>
    <property type="match status" value="1"/>
</dbReference>
<dbReference type="HOGENOM" id="CLU_141633_1_0_7"/>
<dbReference type="STRING" id="589865.DaAHT2_2674"/>
<proteinExistence type="predicted"/>
<dbReference type="Proteomes" id="UP000001508">
    <property type="component" value="Chromosome"/>
</dbReference>
<gene>
    <name evidence="2" type="ordered locus">DaAHT2_2674</name>
</gene>
<dbReference type="EMBL" id="CP001940">
    <property type="protein sequence ID" value="ADH87333.1"/>
    <property type="molecule type" value="Genomic_DNA"/>
</dbReference>
<dbReference type="KEGG" id="dak:DaAHT2_2674"/>
<reference evidence="3" key="1">
    <citation type="submission" date="2010-02" db="EMBL/GenBank/DDBJ databases">
        <title>Complete sequence of Desulfurivibrio alkaliphilus AHT2.</title>
        <authorList>
            <consortium name="US DOE Joint Genome Institute"/>
            <person name="Pitluck S."/>
            <person name="Chertkov O."/>
            <person name="Detter J.C."/>
            <person name="Han C."/>
            <person name="Tapia R."/>
            <person name="Larimer F."/>
            <person name="Land M."/>
            <person name="Hauser L."/>
            <person name="Kyrpides N."/>
            <person name="Mikhailova N."/>
            <person name="Sorokin D.Y."/>
            <person name="Muyzer G."/>
            <person name="Woyke T."/>
        </authorList>
    </citation>
    <scope>NUCLEOTIDE SEQUENCE [LARGE SCALE GENOMIC DNA]</scope>
    <source>
        <strain evidence="3">DSM 19089 / UNIQEM U267 / AHT2</strain>
    </source>
</reference>
<name>D6Z1J9_DESAT</name>
<evidence type="ECO:0000313" key="3">
    <source>
        <dbReference type="Proteomes" id="UP000001508"/>
    </source>
</evidence>
<sequence length="116" mass="13251">MAAEKERAVKRRNIIFQLPVYDEESGELLGHLVDITASGLRLVSAKPIPAERLFKLRMELPEDYFVPRDLRLKARSRWTRPDVNPELSTTGFTLEEMTGEAEDVVARLVSLHAFND</sequence>
<dbReference type="InterPro" id="IPR009875">
    <property type="entry name" value="PilZ_domain"/>
</dbReference>